<proteinExistence type="predicted"/>
<dbReference type="EMBL" id="WKFB01000915">
    <property type="protein sequence ID" value="KAF6716907.1"/>
    <property type="molecule type" value="Genomic_DNA"/>
</dbReference>
<evidence type="ECO:0000256" key="1">
    <source>
        <dbReference type="SAM" id="MobiDB-lite"/>
    </source>
</evidence>
<reference evidence="2" key="1">
    <citation type="journal article" name="BMC Genomics">
        <title>Long-read sequencing and de novo genome assembly of marine medaka (Oryzias melastigma).</title>
        <authorList>
            <person name="Liang P."/>
            <person name="Saqib H.S.A."/>
            <person name="Ni X."/>
            <person name="Shen Y."/>
        </authorList>
    </citation>
    <scope>NUCLEOTIDE SEQUENCE</scope>
    <source>
        <strain evidence="2">Bigg-433</strain>
    </source>
</reference>
<name>A0A834BTF0_ORYME</name>
<evidence type="ECO:0000313" key="3">
    <source>
        <dbReference type="Proteomes" id="UP000646548"/>
    </source>
</evidence>
<evidence type="ECO:0000313" key="2">
    <source>
        <dbReference type="EMBL" id="KAF6716907.1"/>
    </source>
</evidence>
<accession>A0A834BTF0</accession>
<organism evidence="2 3">
    <name type="scientific">Oryzias melastigma</name>
    <name type="common">Marine medaka</name>
    <dbReference type="NCBI Taxonomy" id="30732"/>
    <lineage>
        <taxon>Eukaryota</taxon>
        <taxon>Metazoa</taxon>
        <taxon>Chordata</taxon>
        <taxon>Craniata</taxon>
        <taxon>Vertebrata</taxon>
        <taxon>Euteleostomi</taxon>
        <taxon>Actinopterygii</taxon>
        <taxon>Neopterygii</taxon>
        <taxon>Teleostei</taxon>
        <taxon>Neoteleostei</taxon>
        <taxon>Acanthomorphata</taxon>
        <taxon>Ovalentaria</taxon>
        <taxon>Atherinomorphae</taxon>
        <taxon>Beloniformes</taxon>
        <taxon>Adrianichthyidae</taxon>
        <taxon>Oryziinae</taxon>
        <taxon>Oryzias</taxon>
    </lineage>
</organism>
<sequence>MKAVLLFIENHQIDSIHRFLKPAVDGEPTRAATPFHHRTSSDDGADPALAGAAFGRPRLTVKVLSLSPLVLAPLPPSTDLVTGPVGM</sequence>
<feature type="region of interest" description="Disordered" evidence="1">
    <location>
        <begin position="27"/>
        <end position="46"/>
    </location>
</feature>
<dbReference type="Proteomes" id="UP000646548">
    <property type="component" value="Unassembled WGS sequence"/>
</dbReference>
<dbReference type="AlphaFoldDB" id="A0A834BTF0"/>
<comment type="caution">
    <text evidence="2">The sequence shown here is derived from an EMBL/GenBank/DDBJ whole genome shotgun (WGS) entry which is preliminary data.</text>
</comment>
<protein>
    <submittedName>
        <fullName evidence="2">Uncharacterized protein</fullName>
    </submittedName>
</protein>
<gene>
    <name evidence="2" type="ORF">FQA47_003469</name>
</gene>